<dbReference type="PANTHER" id="PTHR40076:SF1">
    <property type="entry name" value="MEMBRANE PROTEIN"/>
    <property type="match status" value="1"/>
</dbReference>
<organism evidence="2 3">
    <name type="scientific">Fructobacillus apis</name>
    <dbReference type="NCBI Taxonomy" id="2935017"/>
    <lineage>
        <taxon>Bacteria</taxon>
        <taxon>Bacillati</taxon>
        <taxon>Bacillota</taxon>
        <taxon>Bacilli</taxon>
        <taxon>Lactobacillales</taxon>
        <taxon>Lactobacillaceae</taxon>
        <taxon>Fructobacillus</taxon>
    </lineage>
</organism>
<dbReference type="PANTHER" id="PTHR40076">
    <property type="entry name" value="MEMBRANE PROTEIN-RELATED"/>
    <property type="match status" value="1"/>
</dbReference>
<dbReference type="Proteomes" id="UP001523234">
    <property type="component" value="Unassembled WGS sequence"/>
</dbReference>
<comment type="caution">
    <text evidence="2">The sequence shown here is derived from an EMBL/GenBank/DDBJ whole genome shotgun (WGS) entry which is preliminary data.</text>
</comment>
<feature type="transmembrane region" description="Helical" evidence="1">
    <location>
        <begin position="59"/>
        <end position="90"/>
    </location>
</feature>
<feature type="transmembrane region" description="Helical" evidence="1">
    <location>
        <begin position="111"/>
        <end position="140"/>
    </location>
</feature>
<keyword evidence="1" id="KW-0812">Transmembrane</keyword>
<name>A0ABT0ZP63_9LACO</name>
<accession>A0ABT0ZP63</accession>
<reference evidence="2 3" key="1">
    <citation type="submission" date="2022-06" db="EMBL/GenBank/DDBJ databases">
        <title>Fructobacillus taiwanensis sp. nov., isolated from the honeybee.</title>
        <authorList>
            <person name="Chen Y.-S."/>
            <person name="Wang L.-T."/>
            <person name="Lee Y.-S."/>
            <person name="Chang Y.-C."/>
            <person name="Wu H.-C."/>
            <person name="Liao C.-Y."/>
            <person name="Chen W.-H."/>
            <person name="Deng J.-N."/>
            <person name="Wang Y.-H."/>
        </authorList>
    </citation>
    <scope>NUCLEOTIDE SEQUENCE [LARGE SCALE GENOMIC DNA]</scope>
    <source>
        <strain evidence="2 3">W13</strain>
    </source>
</reference>
<feature type="transmembrane region" description="Helical" evidence="1">
    <location>
        <begin position="21"/>
        <end position="39"/>
    </location>
</feature>
<feature type="transmembrane region" description="Helical" evidence="1">
    <location>
        <begin position="183"/>
        <end position="213"/>
    </location>
</feature>
<gene>
    <name evidence="2" type="ORF">NFX39_01610</name>
</gene>
<protein>
    <submittedName>
        <fullName evidence="2">DUF975 family protein</fullName>
    </submittedName>
</protein>
<evidence type="ECO:0000313" key="2">
    <source>
        <dbReference type="EMBL" id="MCO0831791.1"/>
    </source>
</evidence>
<dbReference type="RefSeq" id="WP_252442375.1">
    <property type="nucleotide sequence ID" value="NZ_JAMWYK010000001.1"/>
</dbReference>
<dbReference type="InterPro" id="IPR010380">
    <property type="entry name" value="DUF975"/>
</dbReference>
<keyword evidence="1" id="KW-1133">Transmembrane helix</keyword>
<sequence length="237" mass="26368">MTKAEIRRQIKAQAKDKLQGNWVYALLITLPAFIFDWAGSPSDFDSTFTDMANGYGFTFPVGAVANASVMNILGFFATTAAMFALLNFFRSEKREAQPFLQTINAYGESKGLFVGTLVIGILQMVFTTLWALLLLVPGIIKSFSYSQALFIYKDAKAAGEEISYTDALTRSRQMMDGHKWELFVIYLSFIGWMILANLAFGLGNIILLPYMYLTIAGFYNHLKDEAAKGSEDVTSEA</sequence>
<evidence type="ECO:0000313" key="3">
    <source>
        <dbReference type="Proteomes" id="UP001523234"/>
    </source>
</evidence>
<keyword evidence="3" id="KW-1185">Reference proteome</keyword>
<evidence type="ECO:0000256" key="1">
    <source>
        <dbReference type="SAM" id="Phobius"/>
    </source>
</evidence>
<dbReference type="Pfam" id="PF06161">
    <property type="entry name" value="DUF975"/>
    <property type="match status" value="1"/>
</dbReference>
<keyword evidence="1" id="KW-0472">Membrane</keyword>
<proteinExistence type="predicted"/>
<dbReference type="EMBL" id="JAMWYK010000001">
    <property type="protein sequence ID" value="MCO0831791.1"/>
    <property type="molecule type" value="Genomic_DNA"/>
</dbReference>